<proteinExistence type="predicted"/>
<evidence type="ECO:0000313" key="1">
    <source>
        <dbReference type="EMBL" id="KAF2662140.1"/>
    </source>
</evidence>
<dbReference type="EMBL" id="MU004290">
    <property type="protein sequence ID" value="KAF2662140.1"/>
    <property type="molecule type" value="Genomic_DNA"/>
</dbReference>
<name>A0A6A6TQR3_9PLEO</name>
<reference evidence="1" key="1">
    <citation type="journal article" date="2020" name="Stud. Mycol.">
        <title>101 Dothideomycetes genomes: a test case for predicting lifestyles and emergence of pathogens.</title>
        <authorList>
            <person name="Haridas S."/>
            <person name="Albert R."/>
            <person name="Binder M."/>
            <person name="Bloem J."/>
            <person name="Labutti K."/>
            <person name="Salamov A."/>
            <person name="Andreopoulos B."/>
            <person name="Baker S."/>
            <person name="Barry K."/>
            <person name="Bills G."/>
            <person name="Bluhm B."/>
            <person name="Cannon C."/>
            <person name="Castanera R."/>
            <person name="Culley D."/>
            <person name="Daum C."/>
            <person name="Ezra D."/>
            <person name="Gonzalez J."/>
            <person name="Henrissat B."/>
            <person name="Kuo A."/>
            <person name="Liang C."/>
            <person name="Lipzen A."/>
            <person name="Lutzoni F."/>
            <person name="Magnuson J."/>
            <person name="Mondo S."/>
            <person name="Nolan M."/>
            <person name="Ohm R."/>
            <person name="Pangilinan J."/>
            <person name="Park H.-J."/>
            <person name="Ramirez L."/>
            <person name="Alfaro M."/>
            <person name="Sun H."/>
            <person name="Tritt A."/>
            <person name="Yoshinaga Y."/>
            <person name="Zwiers L.-H."/>
            <person name="Turgeon B."/>
            <person name="Goodwin S."/>
            <person name="Spatafora J."/>
            <person name="Crous P."/>
            <person name="Grigoriev I."/>
        </authorList>
    </citation>
    <scope>NUCLEOTIDE SEQUENCE</scope>
    <source>
        <strain evidence="1">CBS 122681</strain>
    </source>
</reference>
<sequence length="153" mass="16755">MAPRPLEVASPLRAYAAHWICVLDFTYVMAIRRSYANLASVICNTSNPSSRLFVSPPPTLYLKGLSPKFALTIAPFDSSPRAGNNRRRDMLKLGSAHGSPVSRLYLLRSASTDEEYIPSLSPFFVQNTTSFPSLPHSTPHPTISPLVNGTGYC</sequence>
<dbReference type="Proteomes" id="UP000799324">
    <property type="component" value="Unassembled WGS sequence"/>
</dbReference>
<dbReference type="AlphaFoldDB" id="A0A6A6TQR3"/>
<keyword evidence="2" id="KW-1185">Reference proteome</keyword>
<evidence type="ECO:0000313" key="2">
    <source>
        <dbReference type="Proteomes" id="UP000799324"/>
    </source>
</evidence>
<accession>A0A6A6TQR3</accession>
<protein>
    <submittedName>
        <fullName evidence="1">Uncharacterized protein</fullName>
    </submittedName>
</protein>
<organism evidence="1 2">
    <name type="scientific">Lophiostoma macrostomum CBS 122681</name>
    <dbReference type="NCBI Taxonomy" id="1314788"/>
    <lineage>
        <taxon>Eukaryota</taxon>
        <taxon>Fungi</taxon>
        <taxon>Dikarya</taxon>
        <taxon>Ascomycota</taxon>
        <taxon>Pezizomycotina</taxon>
        <taxon>Dothideomycetes</taxon>
        <taxon>Pleosporomycetidae</taxon>
        <taxon>Pleosporales</taxon>
        <taxon>Lophiostomataceae</taxon>
        <taxon>Lophiostoma</taxon>
    </lineage>
</organism>
<gene>
    <name evidence="1" type="ORF">K491DRAFT_280959</name>
</gene>